<dbReference type="InterPro" id="IPR011636">
    <property type="entry name" value="DoxA"/>
</dbReference>
<accession>A0A098GEM8</accession>
<dbReference type="Pfam" id="PF07680">
    <property type="entry name" value="DoxA"/>
    <property type="match status" value="1"/>
</dbReference>
<keyword evidence="1" id="KW-0812">Transmembrane</keyword>
<dbReference type="Pfam" id="PF04173">
    <property type="entry name" value="DoxD"/>
    <property type="match status" value="1"/>
</dbReference>
<feature type="transmembrane region" description="Helical" evidence="1">
    <location>
        <begin position="72"/>
        <end position="93"/>
    </location>
</feature>
<evidence type="ECO:0000313" key="6">
    <source>
        <dbReference type="Proteomes" id="UP000032414"/>
    </source>
</evidence>
<dbReference type="KEGG" id="tmc:LMI_1625"/>
<name>A0A098GEM8_LEGMI</name>
<protein>
    <submittedName>
        <fullName evidence="4">DoxD-like family protein</fullName>
    </submittedName>
    <submittedName>
        <fullName evidence="5">Thiosulfate dehydrogenase [quinone] large subunit</fullName>
    </submittedName>
</protein>
<dbReference type="InterPro" id="IPR051907">
    <property type="entry name" value="DoxX-like_oxidoreductase"/>
</dbReference>
<reference evidence="6" key="2">
    <citation type="submission" date="2014-09" db="EMBL/GenBank/DDBJ databases">
        <authorList>
            <person name="Gomez-Valero L."/>
        </authorList>
    </citation>
    <scope>NUCLEOTIDE SEQUENCE [LARGE SCALE GENOMIC DNA]</scope>
    <source>
        <strain evidence="6">ATCC33218</strain>
    </source>
</reference>
<feature type="transmembrane region" description="Helical" evidence="1">
    <location>
        <begin position="193"/>
        <end position="211"/>
    </location>
</feature>
<dbReference type="EMBL" id="LN614830">
    <property type="protein sequence ID" value="CEG60924.1"/>
    <property type="molecule type" value="Genomic_DNA"/>
</dbReference>
<dbReference type="PANTHER" id="PTHR33452">
    <property type="entry name" value="OXIDOREDUCTASE CATD-RELATED"/>
    <property type="match status" value="1"/>
</dbReference>
<dbReference type="HOGENOM" id="CLU_057857_0_0_6"/>
<reference evidence="4" key="1">
    <citation type="submission" date="2014-09" db="EMBL/GenBank/DDBJ databases">
        <authorList>
            <person name="GOMEZ-VALERO Laura"/>
        </authorList>
    </citation>
    <scope>NUCLEOTIDE SEQUENCE</scope>
    <source>
        <strain evidence="4">ATCC33218</strain>
    </source>
</reference>
<sequence length="350" mass="39299">MRKKQLLSGNLNWQLIGWMSLSIRFVQGWIFWGGGSRRFIYDPQKLNPYAPQWMANKIQSAMPGALFDLTSVVSFLLHHFIFLYIAIICFSLLELLSGLGLIFGFCTRACAMATALISIILMLLFGWQGSTCLDEWTMAVSNLAMGLTLVLTGGSVYSFDVWLMKRHPKLLQKQWFLLLNSGPWSFISLRRTAIAFFIFTVFFTVGTYDFYRGAVLSRYHTGPVSADVFHLSLSDGHLSSNGSVRFKLNVDAGPSTVPIYIVRVDLLDSSNKIIETWPAATLRSLSKTSIINSYSYNKIDTGMYGLIAPESAKAEVSLPEQQQITLSAGSYLLQVYTVDGKRWDLNLDLK</sequence>
<proteinExistence type="predicted"/>
<dbReference type="EMBL" id="FMVN01000014">
    <property type="protein sequence ID" value="SCY69038.1"/>
    <property type="molecule type" value="Genomic_DNA"/>
</dbReference>
<dbReference type="Proteomes" id="UP000182998">
    <property type="component" value="Unassembled WGS sequence"/>
</dbReference>
<feature type="domain" description="TQO small subunit DoxD" evidence="2">
    <location>
        <begin position="21"/>
        <end position="180"/>
    </location>
</feature>
<dbReference type="PANTHER" id="PTHR33452:SF1">
    <property type="entry name" value="INNER MEMBRANE PROTEIN YPHA-RELATED"/>
    <property type="match status" value="1"/>
</dbReference>
<evidence type="ECO:0000313" key="7">
    <source>
        <dbReference type="Proteomes" id="UP000182998"/>
    </source>
</evidence>
<feature type="transmembrane region" description="Helical" evidence="1">
    <location>
        <begin position="12"/>
        <end position="32"/>
    </location>
</feature>
<dbReference type="RefSeq" id="WP_045099257.1">
    <property type="nucleotide sequence ID" value="NZ_CP020614.1"/>
</dbReference>
<keyword evidence="7" id="KW-1185">Reference proteome</keyword>
<dbReference type="Proteomes" id="UP000032414">
    <property type="component" value="Chromosome I"/>
</dbReference>
<organism evidence="4 6">
    <name type="scientific">Legionella micdadei</name>
    <name type="common">Tatlockia micdadei</name>
    <dbReference type="NCBI Taxonomy" id="451"/>
    <lineage>
        <taxon>Bacteria</taxon>
        <taxon>Pseudomonadati</taxon>
        <taxon>Pseudomonadota</taxon>
        <taxon>Gammaproteobacteria</taxon>
        <taxon>Legionellales</taxon>
        <taxon>Legionellaceae</taxon>
        <taxon>Legionella</taxon>
    </lineage>
</organism>
<feature type="transmembrane region" description="Helical" evidence="1">
    <location>
        <begin position="139"/>
        <end position="163"/>
    </location>
</feature>
<keyword evidence="1" id="KW-1133">Transmembrane helix</keyword>
<evidence type="ECO:0000313" key="5">
    <source>
        <dbReference type="EMBL" id="SCY69038.1"/>
    </source>
</evidence>
<dbReference type="OrthoDB" id="9790967at2"/>
<keyword evidence="1" id="KW-0472">Membrane</keyword>
<dbReference type="InterPro" id="IPR007301">
    <property type="entry name" value="DoxD"/>
</dbReference>
<dbReference type="PATRIC" id="fig|451.8.peg.2003"/>
<reference evidence="5 7" key="3">
    <citation type="submission" date="2016-10" db="EMBL/GenBank/DDBJ databases">
        <authorList>
            <person name="Varghese N."/>
            <person name="Submissions S."/>
        </authorList>
    </citation>
    <scope>NUCLEOTIDE SEQUENCE [LARGE SCALE GENOMIC DNA]</scope>
    <source>
        <strain evidence="5 7">ATCC 33218</strain>
    </source>
</reference>
<evidence type="ECO:0000259" key="2">
    <source>
        <dbReference type="Pfam" id="PF04173"/>
    </source>
</evidence>
<dbReference type="AlphaFoldDB" id="A0A098GEM8"/>
<evidence type="ECO:0000313" key="4">
    <source>
        <dbReference type="EMBL" id="CEG60924.1"/>
    </source>
</evidence>
<dbReference type="STRING" id="451.B6N58_07475"/>
<feature type="transmembrane region" description="Helical" evidence="1">
    <location>
        <begin position="105"/>
        <end position="127"/>
    </location>
</feature>
<gene>
    <name evidence="4" type="primary">doxD</name>
    <name evidence="4" type="ORF">LMI_1625</name>
    <name evidence="5" type="ORF">SAMN02982997_02498</name>
</gene>
<evidence type="ECO:0000256" key="1">
    <source>
        <dbReference type="SAM" id="Phobius"/>
    </source>
</evidence>
<feature type="domain" description="Thiosulphate:quinone oxidoreductase small subunit DoxA" evidence="3">
    <location>
        <begin position="231"/>
        <end position="344"/>
    </location>
</feature>
<evidence type="ECO:0000259" key="3">
    <source>
        <dbReference type="Pfam" id="PF07680"/>
    </source>
</evidence>
<dbReference type="GO" id="GO:0005886">
    <property type="term" value="C:plasma membrane"/>
    <property type="evidence" value="ECO:0007669"/>
    <property type="project" value="TreeGrafter"/>
</dbReference>